<reference evidence="1 2" key="1">
    <citation type="journal article" date="2015" name="PLoS Negl. Trop. Dis.">
        <title>Distribution of Plasmids in Distinct Leptospira Pathogenic Species.</title>
        <authorList>
            <person name="Wang Y."/>
            <person name="Zhuang X."/>
            <person name="Zhong Y."/>
            <person name="Zhang C."/>
            <person name="Zhang Y."/>
            <person name="Zeng L."/>
            <person name="Zhu Y."/>
            <person name="He P."/>
            <person name="Dong K."/>
            <person name="Pal U."/>
            <person name="Guo X."/>
            <person name="Qin J."/>
        </authorList>
    </citation>
    <scope>NUCLEOTIDE SEQUENCE [LARGE SCALE GENOMIC DNA]</scope>
    <source>
        <strain evidence="1 2">56604</strain>
    </source>
</reference>
<evidence type="ECO:0000313" key="2">
    <source>
        <dbReference type="Proteomes" id="UP000058857"/>
    </source>
</evidence>
<proteinExistence type="predicted"/>
<organism evidence="1">
    <name type="scientific">Leptospira borgpetersenii serovar Ballum</name>
    <dbReference type="NCBI Taxonomy" id="280505"/>
    <lineage>
        <taxon>Bacteria</taxon>
        <taxon>Pseudomonadati</taxon>
        <taxon>Spirochaetota</taxon>
        <taxon>Spirochaetia</taxon>
        <taxon>Leptospirales</taxon>
        <taxon>Leptospiraceae</taxon>
        <taxon>Leptospira</taxon>
    </lineage>
</organism>
<accession>A0A0S2IRY1</accession>
<evidence type="ECO:0000313" key="1">
    <source>
        <dbReference type="EMBL" id="ALO26412.1"/>
    </source>
</evidence>
<sequence>MKRIYVLSFQVRSKCLLPLVPKTQIFHPKGLKCEANYADATESNSRKHIPFF</sequence>
<name>A0A0S2IRY1_LEPBO</name>
<dbReference type="EMBL" id="CP012029">
    <property type="protein sequence ID" value="ALO26412.1"/>
    <property type="molecule type" value="Genomic_DNA"/>
</dbReference>
<protein>
    <submittedName>
        <fullName evidence="1">Uncharacterized protein</fullName>
    </submittedName>
</protein>
<dbReference type="Proteomes" id="UP000058857">
    <property type="component" value="Chromosome 1"/>
</dbReference>
<gene>
    <name evidence="1" type="ORF">LBBP_02152</name>
</gene>
<dbReference type="PATRIC" id="fig|280505.15.peg.2105"/>
<dbReference type="AlphaFoldDB" id="A0A0S2IRY1"/>